<accession>A0A0A1UCY7</accession>
<dbReference type="EMBL" id="KB206537">
    <property type="protein sequence ID" value="ELP90159.1"/>
    <property type="molecule type" value="Genomic_DNA"/>
</dbReference>
<dbReference type="Proteomes" id="UP000014680">
    <property type="component" value="Unassembled WGS sequence"/>
</dbReference>
<sequence length="119" mass="13496">MDSSASFCRVIKLVMDGTTIHIDDSRLVSALQELQARVDSLEAILRKDPQAPPNATDIRDKTNYAGVSTSDLHGVIVPILFNAEDYESHLVKKKQCEVKRQRHLSFLIEIANTKFRRLF</sequence>
<proteinExistence type="predicted"/>
<name>A0A0A1UCY7_ENTIV</name>
<protein>
    <submittedName>
        <fullName evidence="1">Uncharacterized protein</fullName>
    </submittedName>
</protein>
<dbReference type="KEGG" id="eiv:EIN_406230"/>
<organism evidence="1 2">
    <name type="scientific">Entamoeba invadens IP1</name>
    <dbReference type="NCBI Taxonomy" id="370355"/>
    <lineage>
        <taxon>Eukaryota</taxon>
        <taxon>Amoebozoa</taxon>
        <taxon>Evosea</taxon>
        <taxon>Archamoebae</taxon>
        <taxon>Mastigamoebida</taxon>
        <taxon>Entamoebidae</taxon>
        <taxon>Entamoeba</taxon>
    </lineage>
</organism>
<dbReference type="VEuPathDB" id="AmoebaDB:EIN_406230"/>
<reference evidence="1 2" key="1">
    <citation type="submission" date="2012-10" db="EMBL/GenBank/DDBJ databases">
        <authorList>
            <person name="Zafar N."/>
            <person name="Inman J."/>
            <person name="Hall N."/>
            <person name="Lorenzi H."/>
            <person name="Caler E."/>
        </authorList>
    </citation>
    <scope>NUCLEOTIDE SEQUENCE [LARGE SCALE GENOMIC DNA]</scope>
    <source>
        <strain evidence="1 2">IP1</strain>
    </source>
</reference>
<dbReference type="RefSeq" id="XP_004256930.1">
    <property type="nucleotide sequence ID" value="XM_004256882.1"/>
</dbReference>
<evidence type="ECO:0000313" key="1">
    <source>
        <dbReference type="EMBL" id="ELP90159.1"/>
    </source>
</evidence>
<dbReference type="GeneID" id="14889114"/>
<gene>
    <name evidence="1" type="ORF">EIN_406230</name>
</gene>
<dbReference type="AlphaFoldDB" id="A0A0A1UCY7"/>
<keyword evidence="2" id="KW-1185">Reference proteome</keyword>
<evidence type="ECO:0000313" key="2">
    <source>
        <dbReference type="Proteomes" id="UP000014680"/>
    </source>
</evidence>